<proteinExistence type="predicted"/>
<feature type="domain" description="AbiEi antitoxin N-terminal" evidence="1">
    <location>
        <begin position="8"/>
        <end position="44"/>
    </location>
</feature>
<evidence type="ECO:0000313" key="3">
    <source>
        <dbReference type="Proteomes" id="UP001589692"/>
    </source>
</evidence>
<dbReference type="Pfam" id="PF13338">
    <property type="entry name" value="AbiEi_4"/>
    <property type="match status" value="1"/>
</dbReference>
<comment type="caution">
    <text evidence="2">The sequence shown here is derived from an EMBL/GenBank/DDBJ whole genome shotgun (WGS) entry which is preliminary data.</text>
</comment>
<evidence type="ECO:0000259" key="1">
    <source>
        <dbReference type="Pfam" id="PF13338"/>
    </source>
</evidence>
<dbReference type="EMBL" id="JBHMAA010000023">
    <property type="protein sequence ID" value="MFB9950999.1"/>
    <property type="molecule type" value="Genomic_DNA"/>
</dbReference>
<dbReference type="Proteomes" id="UP001589692">
    <property type="component" value="Unassembled WGS sequence"/>
</dbReference>
<organism evidence="2 3">
    <name type="scientific">Rhizobium puerariae</name>
    <dbReference type="NCBI Taxonomy" id="1585791"/>
    <lineage>
        <taxon>Bacteria</taxon>
        <taxon>Pseudomonadati</taxon>
        <taxon>Pseudomonadota</taxon>
        <taxon>Alphaproteobacteria</taxon>
        <taxon>Hyphomicrobiales</taxon>
        <taxon>Rhizobiaceae</taxon>
        <taxon>Rhizobium/Agrobacterium group</taxon>
        <taxon>Rhizobium</taxon>
    </lineage>
</organism>
<sequence>MKSLELEFTGAEMAAILGLSDRRIRQLADEGVIERAAERGKYLLHPSISRYTQTLEARRDPAVQELNQKKAKLIEIEIAKRDGRLVELEEAMHVVERMAGSFVAALDGLAARASAEIAGRSDQRRYAEARRSLETIVDAVRAELVEKFGEISAELHGGKAA</sequence>
<gene>
    <name evidence="2" type="ORF">ACFFP0_19295</name>
</gene>
<accession>A0ABV6AK50</accession>
<dbReference type="InterPro" id="IPR025159">
    <property type="entry name" value="AbiEi_N"/>
</dbReference>
<name>A0ABV6AK50_9HYPH</name>
<keyword evidence="3" id="KW-1185">Reference proteome</keyword>
<dbReference type="RefSeq" id="WP_377263825.1">
    <property type="nucleotide sequence ID" value="NZ_JBHMAA010000023.1"/>
</dbReference>
<reference evidence="2 3" key="1">
    <citation type="submission" date="2024-09" db="EMBL/GenBank/DDBJ databases">
        <authorList>
            <person name="Sun Q."/>
            <person name="Mori K."/>
        </authorList>
    </citation>
    <scope>NUCLEOTIDE SEQUENCE [LARGE SCALE GENOMIC DNA]</scope>
    <source>
        <strain evidence="2 3">TBRC 4938</strain>
    </source>
</reference>
<evidence type="ECO:0000313" key="2">
    <source>
        <dbReference type="EMBL" id="MFB9950999.1"/>
    </source>
</evidence>
<protein>
    <submittedName>
        <fullName evidence="2">Type IV toxin-antitoxin system AbiEi family antitoxin domain-containing protein</fullName>
    </submittedName>
</protein>